<keyword evidence="5" id="KW-0408">Iron</keyword>
<keyword evidence="4" id="KW-0560">Oxidoreductase</keyword>
<evidence type="ECO:0000256" key="3">
    <source>
        <dbReference type="ARBA" id="ARBA00022723"/>
    </source>
</evidence>
<keyword evidence="7" id="KW-1133">Transmembrane helix</keyword>
<dbReference type="GO" id="GO:0020037">
    <property type="term" value="F:heme binding"/>
    <property type="evidence" value="ECO:0007669"/>
    <property type="project" value="InterPro"/>
</dbReference>
<dbReference type="GO" id="GO:0016705">
    <property type="term" value="F:oxidoreductase activity, acting on paired donors, with incorporation or reduction of molecular oxygen"/>
    <property type="evidence" value="ECO:0007669"/>
    <property type="project" value="InterPro"/>
</dbReference>
<dbReference type="EMBL" id="QGMJ01000005">
    <property type="protein sequence ID" value="TVY45852.1"/>
    <property type="molecule type" value="Genomic_DNA"/>
</dbReference>
<keyword evidence="9" id="KW-1185">Reference proteome</keyword>
<protein>
    <submittedName>
        <fullName evidence="8">Cytochrome P450 monooxygenase</fullName>
    </submittedName>
</protein>
<dbReference type="InterPro" id="IPR050121">
    <property type="entry name" value="Cytochrome_P450_monoxygenase"/>
</dbReference>
<dbReference type="InterPro" id="IPR036396">
    <property type="entry name" value="Cyt_P450_sf"/>
</dbReference>
<comment type="cofactor">
    <cofactor evidence="1">
        <name>heme</name>
        <dbReference type="ChEBI" id="CHEBI:30413"/>
    </cofactor>
</comment>
<dbReference type="CDD" id="cd11062">
    <property type="entry name" value="CYP58-like"/>
    <property type="match status" value="1"/>
</dbReference>
<evidence type="ECO:0000256" key="2">
    <source>
        <dbReference type="ARBA" id="ARBA00010617"/>
    </source>
</evidence>
<evidence type="ECO:0000256" key="6">
    <source>
        <dbReference type="ARBA" id="ARBA00023033"/>
    </source>
</evidence>
<accession>A0A8H8UF37</accession>
<dbReference type="OrthoDB" id="3945418at2759"/>
<proteinExistence type="inferred from homology"/>
<reference evidence="8 9" key="1">
    <citation type="submission" date="2018-05" db="EMBL/GenBank/DDBJ databases">
        <title>Genome sequencing and assembly of the regulated plant pathogen Lachnellula willkommii and related sister species for the development of diagnostic species identification markers.</title>
        <authorList>
            <person name="Giroux E."/>
            <person name="Bilodeau G."/>
        </authorList>
    </citation>
    <scope>NUCLEOTIDE SEQUENCE [LARGE SCALE GENOMIC DNA]</scope>
    <source>
        <strain evidence="8 9">CBS 197.66</strain>
    </source>
</reference>
<dbReference type="SUPFAM" id="SSF48264">
    <property type="entry name" value="Cytochrome P450"/>
    <property type="match status" value="1"/>
</dbReference>
<evidence type="ECO:0000313" key="8">
    <source>
        <dbReference type="EMBL" id="TVY45852.1"/>
    </source>
</evidence>
<dbReference type="GO" id="GO:0004497">
    <property type="term" value="F:monooxygenase activity"/>
    <property type="evidence" value="ECO:0007669"/>
    <property type="project" value="UniProtKB-KW"/>
</dbReference>
<evidence type="ECO:0000313" key="9">
    <source>
        <dbReference type="Proteomes" id="UP000462212"/>
    </source>
</evidence>
<keyword evidence="6 8" id="KW-0503">Monooxygenase</keyword>
<dbReference type="AlphaFoldDB" id="A0A8H8UF37"/>
<keyword evidence="7" id="KW-0812">Transmembrane</keyword>
<evidence type="ECO:0000256" key="7">
    <source>
        <dbReference type="SAM" id="Phobius"/>
    </source>
</evidence>
<sequence length="455" mass="51463">MAPIASSAALFILVWGLYIIYSAIWRLLAALTQWYELYYDIVRGGKYVWKIGELHDNTAFSHPHSNIRADRFSTLSPIIRINPWELHVNDPEFYDELYAGGGARRDKHVLLTGAFGNLESMIGAVSHSKHRQRRAPLNKFFWRASITRLEPLIQSAVDTLCSRLGDFQKEKKEVLISSGWSCLTNDVVSEYAFGKSYNYWKTHMTSTRVSTMPCAMIMPWAIGPMQKLPKWIMKMLDPKTLSFIDFQKDIAAHIKDIITGANDTYESVSHPTIFHEILNSNLPPKEKKLGRLWQEGQRIIGASTETTAWALSVTTFHLLSNLSIRHKLLQELKPLFNSTDGKPTFNQLEQLPYLGGVISEGLILSYGVTTHLQRVSPDTPIPFQTREIPPGTPVSMSSILLHQNPTIFPNPYTFDPSGLETLSSQFQQGQQAVSWHESGVRRVVSRSYGMQLVGV</sequence>
<dbReference type="InterPro" id="IPR001128">
    <property type="entry name" value="Cyt_P450"/>
</dbReference>
<comment type="caution">
    <text evidence="8">The sequence shown here is derived from an EMBL/GenBank/DDBJ whole genome shotgun (WGS) entry which is preliminary data.</text>
</comment>
<dbReference type="PANTHER" id="PTHR24305:SF157">
    <property type="entry name" value="N-ACETYLTRYPTOPHAN 6-HYDROXYLASE IVOC-RELATED"/>
    <property type="match status" value="1"/>
</dbReference>
<name>A0A8H8UF37_9HELO</name>
<dbReference type="Gene3D" id="1.10.630.10">
    <property type="entry name" value="Cytochrome P450"/>
    <property type="match status" value="1"/>
</dbReference>
<gene>
    <name evidence="8" type="primary">sdnE_4</name>
    <name evidence="8" type="ORF">LSUB1_G000084</name>
</gene>
<dbReference type="Pfam" id="PF00067">
    <property type="entry name" value="p450"/>
    <property type="match status" value="1"/>
</dbReference>
<evidence type="ECO:0000256" key="5">
    <source>
        <dbReference type="ARBA" id="ARBA00023004"/>
    </source>
</evidence>
<comment type="similarity">
    <text evidence="2">Belongs to the cytochrome P450 family.</text>
</comment>
<keyword evidence="7" id="KW-0472">Membrane</keyword>
<evidence type="ECO:0000256" key="1">
    <source>
        <dbReference type="ARBA" id="ARBA00001971"/>
    </source>
</evidence>
<dbReference type="GO" id="GO:0005506">
    <property type="term" value="F:iron ion binding"/>
    <property type="evidence" value="ECO:0007669"/>
    <property type="project" value="InterPro"/>
</dbReference>
<evidence type="ECO:0000256" key="4">
    <source>
        <dbReference type="ARBA" id="ARBA00023002"/>
    </source>
</evidence>
<dbReference type="Proteomes" id="UP000462212">
    <property type="component" value="Unassembled WGS sequence"/>
</dbReference>
<feature type="transmembrane region" description="Helical" evidence="7">
    <location>
        <begin position="6"/>
        <end position="28"/>
    </location>
</feature>
<dbReference type="PANTHER" id="PTHR24305">
    <property type="entry name" value="CYTOCHROME P450"/>
    <property type="match status" value="1"/>
</dbReference>
<organism evidence="8 9">
    <name type="scientific">Lachnellula subtilissima</name>
    <dbReference type="NCBI Taxonomy" id="602034"/>
    <lineage>
        <taxon>Eukaryota</taxon>
        <taxon>Fungi</taxon>
        <taxon>Dikarya</taxon>
        <taxon>Ascomycota</taxon>
        <taxon>Pezizomycotina</taxon>
        <taxon>Leotiomycetes</taxon>
        <taxon>Helotiales</taxon>
        <taxon>Lachnaceae</taxon>
        <taxon>Lachnellula</taxon>
    </lineage>
</organism>
<keyword evidence="3" id="KW-0479">Metal-binding</keyword>